<gene>
    <name evidence="3" type="ORF">FSP39_018231</name>
</gene>
<feature type="compositionally biased region" description="Polar residues" evidence="1">
    <location>
        <begin position="485"/>
        <end position="494"/>
    </location>
</feature>
<proteinExistence type="predicted"/>
<feature type="compositionally biased region" description="Polar residues" evidence="1">
    <location>
        <begin position="343"/>
        <end position="361"/>
    </location>
</feature>
<keyword evidence="4" id="KW-1185">Reference proteome</keyword>
<dbReference type="Pfam" id="PF25561">
    <property type="entry name" value="QRICH1"/>
    <property type="match status" value="1"/>
</dbReference>
<dbReference type="InterPro" id="IPR052787">
    <property type="entry name" value="MAVS"/>
</dbReference>
<comment type="caution">
    <text evidence="3">The sequence shown here is derived from an EMBL/GenBank/DDBJ whole genome shotgun (WGS) entry which is preliminary data.</text>
</comment>
<dbReference type="InterPro" id="IPR057926">
    <property type="entry name" value="QRICH1_dom"/>
</dbReference>
<feature type="compositionally biased region" description="Polar residues" evidence="1">
    <location>
        <begin position="36"/>
        <end position="45"/>
    </location>
</feature>
<dbReference type="PANTHER" id="PTHR21446">
    <property type="entry name" value="DUF3504 DOMAIN-CONTAINING PROTEIN"/>
    <property type="match status" value="1"/>
</dbReference>
<dbReference type="EMBL" id="VSWD01000010">
    <property type="protein sequence ID" value="KAK3091246.1"/>
    <property type="molecule type" value="Genomic_DNA"/>
</dbReference>
<reference evidence="3" key="1">
    <citation type="submission" date="2019-08" db="EMBL/GenBank/DDBJ databases">
        <title>The improved chromosome-level genome for the pearl oyster Pinctada fucata martensii using PacBio sequencing and Hi-C.</title>
        <authorList>
            <person name="Zheng Z."/>
        </authorList>
    </citation>
    <scope>NUCLEOTIDE SEQUENCE</scope>
    <source>
        <strain evidence="3">ZZ-2019</strain>
        <tissue evidence="3">Adductor muscle</tissue>
    </source>
</reference>
<feature type="domain" description="QRICH1-like" evidence="2">
    <location>
        <begin position="73"/>
        <end position="142"/>
    </location>
</feature>
<dbReference type="AlphaFoldDB" id="A0AA88Y863"/>
<feature type="region of interest" description="Disordered" evidence="1">
    <location>
        <begin position="16"/>
        <end position="45"/>
    </location>
</feature>
<feature type="region of interest" description="Disordered" evidence="1">
    <location>
        <begin position="751"/>
        <end position="786"/>
    </location>
</feature>
<feature type="region of interest" description="Disordered" evidence="1">
    <location>
        <begin position="343"/>
        <end position="401"/>
    </location>
</feature>
<feature type="region of interest" description="Disordered" evidence="1">
    <location>
        <begin position="947"/>
        <end position="967"/>
    </location>
</feature>
<dbReference type="Proteomes" id="UP001186944">
    <property type="component" value="Unassembled WGS sequence"/>
</dbReference>
<feature type="compositionally biased region" description="Basic and acidic residues" evidence="1">
    <location>
        <begin position="947"/>
        <end position="966"/>
    </location>
</feature>
<evidence type="ECO:0000256" key="1">
    <source>
        <dbReference type="SAM" id="MobiDB-lite"/>
    </source>
</evidence>
<evidence type="ECO:0000313" key="4">
    <source>
        <dbReference type="Proteomes" id="UP001186944"/>
    </source>
</evidence>
<sequence>MDDDRFPSVAEDEIERIFASNASTDDEEDIDGASRNDGNPQGYQNSTNKVTRFFVNLFKEYLGARGLPDNFEKLEKNELDTILSKFYVEVRNKNGEKYRKSSLLGMRNSINRHLQKYSAHYDLFTDKEFKKSMTVFDAVLKDLKKDGKWEVNSYLIISDNDVKKMFDYFDVNDPIKLQHKVFVDLIVYFRQRGAKVSKLRQLRTTDFIYGTEDYTGLSYIQLVDDHNEEELPDRDEHSNKRMYAVTGDEKCPVRSFMMYKSHLDPGCPIFFQRAKEKISASEQIWYKKAPLGKNSLGSMMPQIRKPSALFDSANPDWAPTLKLGHTKDFHKYPYRVWGIQMHGTQESQSSTNNTLDIQQRSRPQKCSDENVDVARERRTKTKGYDFENDDNNLNTIMPLNPAKSDVDQLKTKHNRGDGNYGDDEMDTNMLTSKAQKHGLECSDDSDRNDGIKRPRRIIKSHDDTRMSNLKQKDISESHTSTYADKTCHTGVSKNRQTKDETGVLSHISWSKEKDHKSSAPLSDIPSVCLLCGKKSVNKSLISSDIGIHTAAYDLITKYFGCELDFDLGTSLCTRCEQILELFDEAKSQMDDLEEQLWRRMKHTAKGGLDRHQKLHPKYMYNGLRLEDLKKSGIEGYSVFWNKFDPAQVVYNGTSVAEQFLSESKDQLIKFVVFCQSKKCQRQIVQPVGVVINDQNIQQPSNSTQNSKIALPILQKGPFVKSSSQLVDQQVQKQSLQSGQCHNPSQQNILSSVSVSGGSSRANVQNSGTAQQSGTNSSQIQNTPPSPVQVQTIQPALLQTQFVQPSPVQTQYVQSAPVQTQYIQTLPVQTQYFQPVPIQIQNVPSCAVQIPNLQSGNLQIQNVQNAPVQVQSQQGIMQIPNVQSQYVQNVQTVPYQIQNVQPGVMQIQNIPSGTVQIQNVQQSTMPAQNVQPYPVKIKKVQRMEENSDMEVKTDGENHDNLKEEVEIRNTSSSEILCKVKEELPDPDEEGFQQLDLDVQVKVEDDSMFVVPLNNP</sequence>
<protein>
    <recommendedName>
        <fullName evidence="2">QRICH1-like domain-containing protein</fullName>
    </recommendedName>
</protein>
<accession>A0AA88Y863</accession>
<feature type="region of interest" description="Disordered" evidence="1">
    <location>
        <begin position="485"/>
        <end position="504"/>
    </location>
</feature>
<feature type="compositionally biased region" description="Basic and acidic residues" evidence="1">
    <location>
        <begin position="365"/>
        <end position="376"/>
    </location>
</feature>
<dbReference type="PANTHER" id="PTHR21446:SF6">
    <property type="entry name" value="MITOCHONDRIAL ANTIVIRAL-SIGNALING PROTEIN"/>
    <property type="match status" value="1"/>
</dbReference>
<feature type="compositionally biased region" description="Polar residues" evidence="1">
    <location>
        <begin position="760"/>
        <end position="786"/>
    </location>
</feature>
<name>A0AA88Y863_PINIB</name>
<organism evidence="3 4">
    <name type="scientific">Pinctada imbricata</name>
    <name type="common">Atlantic pearl-oyster</name>
    <name type="synonym">Pinctada martensii</name>
    <dbReference type="NCBI Taxonomy" id="66713"/>
    <lineage>
        <taxon>Eukaryota</taxon>
        <taxon>Metazoa</taxon>
        <taxon>Spiralia</taxon>
        <taxon>Lophotrochozoa</taxon>
        <taxon>Mollusca</taxon>
        <taxon>Bivalvia</taxon>
        <taxon>Autobranchia</taxon>
        <taxon>Pteriomorphia</taxon>
        <taxon>Pterioida</taxon>
        <taxon>Pterioidea</taxon>
        <taxon>Pteriidae</taxon>
        <taxon>Pinctada</taxon>
    </lineage>
</organism>
<evidence type="ECO:0000259" key="2">
    <source>
        <dbReference type="Pfam" id="PF25561"/>
    </source>
</evidence>
<evidence type="ECO:0000313" key="3">
    <source>
        <dbReference type="EMBL" id="KAK3091246.1"/>
    </source>
</evidence>